<name>A0A9W8Q1Z1_AKAMU</name>
<dbReference type="Proteomes" id="UP001144673">
    <property type="component" value="Chromosome 2"/>
</dbReference>
<dbReference type="AlphaFoldDB" id="A0A9W8Q1Z1"/>
<comment type="caution">
    <text evidence="2">The sequence shown here is derived from an EMBL/GenBank/DDBJ whole genome shotgun (WGS) entry which is preliminary data.</text>
</comment>
<evidence type="ECO:0000313" key="3">
    <source>
        <dbReference type="Proteomes" id="UP001144673"/>
    </source>
</evidence>
<dbReference type="EMBL" id="JAJHUN010000011">
    <property type="protein sequence ID" value="KAJ4144235.1"/>
    <property type="molecule type" value="Genomic_DNA"/>
</dbReference>
<sequence>MPAQGLCEKELLYKFALKISNLQELYLKKKLVMDPYEFYRWVICKSLRPDLHNALSNSRNSLSGIIRSMGDDSGQADPVFRTIVLYWASLTGNENKFGKHKKTGSRSQAIAPKLSAAPWEGSHTSSRLGGRDLALRISRLEMRRRKRRDQTSRPQVYAGVNAHRAENARAKL</sequence>
<accession>A0A9W8Q1Z1</accession>
<keyword evidence="3" id="KW-1185">Reference proteome</keyword>
<evidence type="ECO:0000256" key="1">
    <source>
        <dbReference type="SAM" id="MobiDB-lite"/>
    </source>
</evidence>
<organism evidence="2 3">
    <name type="scientific">Akanthomyces muscarius</name>
    <name type="common">Entomopathogenic fungus</name>
    <name type="synonym">Lecanicillium muscarium</name>
    <dbReference type="NCBI Taxonomy" id="2231603"/>
    <lineage>
        <taxon>Eukaryota</taxon>
        <taxon>Fungi</taxon>
        <taxon>Dikarya</taxon>
        <taxon>Ascomycota</taxon>
        <taxon>Pezizomycotina</taxon>
        <taxon>Sordariomycetes</taxon>
        <taxon>Hypocreomycetidae</taxon>
        <taxon>Hypocreales</taxon>
        <taxon>Cordycipitaceae</taxon>
        <taxon>Akanthomyces</taxon>
    </lineage>
</organism>
<dbReference type="GeneID" id="80890284"/>
<feature type="compositionally biased region" description="Basic and acidic residues" evidence="1">
    <location>
        <begin position="163"/>
        <end position="172"/>
    </location>
</feature>
<dbReference type="RefSeq" id="XP_056047905.1">
    <property type="nucleotide sequence ID" value="XM_056202369.1"/>
</dbReference>
<feature type="region of interest" description="Disordered" evidence="1">
    <location>
        <begin position="143"/>
        <end position="172"/>
    </location>
</feature>
<protein>
    <submittedName>
        <fullName evidence="2">Uncharacterized protein</fullName>
    </submittedName>
</protein>
<gene>
    <name evidence="2" type="ORF">LMH87_003125</name>
</gene>
<proteinExistence type="predicted"/>
<dbReference type="KEGG" id="amus:LMH87_003125"/>
<evidence type="ECO:0000313" key="2">
    <source>
        <dbReference type="EMBL" id="KAJ4144235.1"/>
    </source>
</evidence>
<reference evidence="2" key="1">
    <citation type="journal article" date="2023" name="Access Microbiol">
        <title>De-novo genome assembly for Akanthomyces muscarius, a biocontrol agent of insect agricultural pests.</title>
        <authorList>
            <person name="Erdos Z."/>
            <person name="Studholme D.J."/>
            <person name="Raymond B."/>
            <person name="Sharma M."/>
        </authorList>
    </citation>
    <scope>NUCLEOTIDE SEQUENCE</scope>
    <source>
        <strain evidence="2">Ve6</strain>
    </source>
</reference>